<protein>
    <recommendedName>
        <fullName evidence="3">EthD domain-containing protein</fullName>
    </recommendedName>
</protein>
<evidence type="ECO:0000313" key="1">
    <source>
        <dbReference type="EMBL" id="PTN01313.1"/>
    </source>
</evidence>
<dbReference type="EMBL" id="QAAA01000014">
    <property type="protein sequence ID" value="PTN01313.1"/>
    <property type="molecule type" value="Genomic_DNA"/>
</dbReference>
<comment type="caution">
    <text evidence="1">The sequence shown here is derived from an EMBL/GenBank/DDBJ whole genome shotgun (WGS) entry which is preliminary data.</text>
</comment>
<name>A0A2T5BQA4_9RHOB</name>
<sequence>MPTSTLLLSRFPVKPGFATKMIEALGESADTQVLASMEADEVLQLRALPDTLTLAETEALLSPEAGQFAPYLAGDVRRELLSYVEAPKPCAGVLPDTPYIQLRHVEVKPEQQAAYRTWRDETIFEVVRGHDAAEVFLAYHSVISSQPGVMFVAGFSSAPEDYTSAFTSEHYAEIVRQAGDTYITGGTDGLYTKIYCTPTALAA</sequence>
<dbReference type="RefSeq" id="WP_107893031.1">
    <property type="nucleotide sequence ID" value="NZ_NHSI01000040.1"/>
</dbReference>
<dbReference type="OrthoDB" id="3690318at2"/>
<keyword evidence="2" id="KW-1185">Reference proteome</keyword>
<proteinExistence type="predicted"/>
<dbReference type="Proteomes" id="UP000243859">
    <property type="component" value="Unassembled WGS sequence"/>
</dbReference>
<accession>A0A2T5BQA4</accession>
<dbReference type="AlphaFoldDB" id="A0A2T5BQA4"/>
<reference evidence="1 2" key="1">
    <citation type="submission" date="2018-04" db="EMBL/GenBank/DDBJ databases">
        <title>Genomic Encyclopedia of Archaeal and Bacterial Type Strains, Phase II (KMG-II): from individual species to whole genera.</title>
        <authorList>
            <person name="Goeker M."/>
        </authorList>
    </citation>
    <scope>NUCLEOTIDE SEQUENCE [LARGE SCALE GENOMIC DNA]</scope>
    <source>
        <strain evidence="1 2">DSM 18064</strain>
    </source>
</reference>
<evidence type="ECO:0008006" key="3">
    <source>
        <dbReference type="Google" id="ProtNLM"/>
    </source>
</evidence>
<gene>
    <name evidence="1" type="ORF">C8N32_11412</name>
</gene>
<evidence type="ECO:0000313" key="2">
    <source>
        <dbReference type="Proteomes" id="UP000243859"/>
    </source>
</evidence>
<organism evidence="1 2">
    <name type="scientific">Rhodovulum imhoffii</name>
    <dbReference type="NCBI Taxonomy" id="365340"/>
    <lineage>
        <taxon>Bacteria</taxon>
        <taxon>Pseudomonadati</taxon>
        <taxon>Pseudomonadota</taxon>
        <taxon>Alphaproteobacteria</taxon>
        <taxon>Rhodobacterales</taxon>
        <taxon>Paracoccaceae</taxon>
        <taxon>Rhodovulum</taxon>
    </lineage>
</organism>